<dbReference type="Proteomes" id="UP001341840">
    <property type="component" value="Unassembled WGS sequence"/>
</dbReference>
<name>A0ABU6UTA4_9FABA</name>
<organism evidence="1 2">
    <name type="scientific">Stylosanthes scabra</name>
    <dbReference type="NCBI Taxonomy" id="79078"/>
    <lineage>
        <taxon>Eukaryota</taxon>
        <taxon>Viridiplantae</taxon>
        <taxon>Streptophyta</taxon>
        <taxon>Embryophyta</taxon>
        <taxon>Tracheophyta</taxon>
        <taxon>Spermatophyta</taxon>
        <taxon>Magnoliopsida</taxon>
        <taxon>eudicotyledons</taxon>
        <taxon>Gunneridae</taxon>
        <taxon>Pentapetalae</taxon>
        <taxon>rosids</taxon>
        <taxon>fabids</taxon>
        <taxon>Fabales</taxon>
        <taxon>Fabaceae</taxon>
        <taxon>Papilionoideae</taxon>
        <taxon>50 kb inversion clade</taxon>
        <taxon>dalbergioids sensu lato</taxon>
        <taxon>Dalbergieae</taxon>
        <taxon>Pterocarpus clade</taxon>
        <taxon>Stylosanthes</taxon>
    </lineage>
</organism>
<reference evidence="1 2" key="1">
    <citation type="journal article" date="2023" name="Plants (Basel)">
        <title>Bridging the Gap: Combining Genomics and Transcriptomics Approaches to Understand Stylosanthes scabra, an Orphan Legume from the Brazilian Caatinga.</title>
        <authorList>
            <person name="Ferreira-Neto J.R.C."/>
            <person name="da Silva M.D."/>
            <person name="Binneck E."/>
            <person name="de Melo N.F."/>
            <person name="da Silva R.H."/>
            <person name="de Melo A.L.T.M."/>
            <person name="Pandolfi V."/>
            <person name="Bustamante F.O."/>
            <person name="Brasileiro-Vidal A.C."/>
            <person name="Benko-Iseppon A.M."/>
        </authorList>
    </citation>
    <scope>NUCLEOTIDE SEQUENCE [LARGE SCALE GENOMIC DNA]</scope>
    <source>
        <tissue evidence="1">Leaves</tissue>
    </source>
</reference>
<gene>
    <name evidence="1" type="ORF">PIB30_091326</name>
</gene>
<evidence type="ECO:0008006" key="3">
    <source>
        <dbReference type="Google" id="ProtNLM"/>
    </source>
</evidence>
<proteinExistence type="predicted"/>
<evidence type="ECO:0000313" key="1">
    <source>
        <dbReference type="EMBL" id="MED6164567.1"/>
    </source>
</evidence>
<accession>A0ABU6UTA4</accession>
<keyword evidence="2" id="KW-1185">Reference proteome</keyword>
<feature type="non-terminal residue" evidence="1">
    <location>
        <position position="184"/>
    </location>
</feature>
<protein>
    <recommendedName>
        <fullName evidence="3">Retrotransposon gag domain-containing protein</fullName>
    </recommendedName>
</protein>
<sequence>MKKVMRNQFVPASYRDKFLERLNILKQGSKSIKEYQMKLLNLMIKANVEKGPNALIRFSLRTDEEVDLVIYWHVHHPDIHLMELFTILVDVAERSSSSYANDTQSTDPTRGLIRDVMIDLNMILEGSMNASNSAGTWVKWVQWKKRWKATKERLLQSTQRLNPSLWILFSLMKRSIRLLYPKQK</sequence>
<evidence type="ECO:0000313" key="2">
    <source>
        <dbReference type="Proteomes" id="UP001341840"/>
    </source>
</evidence>
<dbReference type="EMBL" id="JASCZI010122645">
    <property type="protein sequence ID" value="MED6164567.1"/>
    <property type="molecule type" value="Genomic_DNA"/>
</dbReference>
<comment type="caution">
    <text evidence="1">The sequence shown here is derived from an EMBL/GenBank/DDBJ whole genome shotgun (WGS) entry which is preliminary data.</text>
</comment>